<dbReference type="InterPro" id="IPR042245">
    <property type="entry name" value="Tgt2/MlaC_sf"/>
</dbReference>
<evidence type="ECO:0000313" key="2">
    <source>
        <dbReference type="EMBL" id="HGC42340.1"/>
    </source>
</evidence>
<dbReference type="AlphaFoldDB" id="A0A8J4HB96"/>
<protein>
    <recommendedName>
        <fullName evidence="3">ABC transporter substrate-binding protein</fullName>
    </recommendedName>
</protein>
<dbReference type="PROSITE" id="PS51318">
    <property type="entry name" value="TAT"/>
    <property type="match status" value="1"/>
</dbReference>
<name>A0A8J4HB96_9PROT</name>
<sequence>MTHRLARRAALRLSLAALAGLTAWPGLAQAADAAVLAPIHALNEALAAVIKSGKATPFPERFATLSPVVRQSFDLPTILRLVVGTRFAGFPPELQMALLEEFHRFTVASYVANFDGSSSEKLEVLPETRPVGADQVVRTRIIFSKDDPVRVDYVMHNEDGTWRAVDVLLDGSISRVAVQRSDFRRLLETGGAPALIVSLRKKVADLSGGTMQ</sequence>
<dbReference type="Pfam" id="PF05494">
    <property type="entry name" value="MlaC"/>
    <property type="match status" value="1"/>
</dbReference>
<comment type="caution">
    <text evidence="2">The sequence shown here is derived from an EMBL/GenBank/DDBJ whole genome shotgun (WGS) entry which is preliminary data.</text>
</comment>
<dbReference type="Gene3D" id="3.10.450.710">
    <property type="entry name" value="Tgt2/MlaC"/>
    <property type="match status" value="1"/>
</dbReference>
<dbReference type="InterPro" id="IPR006311">
    <property type="entry name" value="TAT_signal"/>
</dbReference>
<organism evidence="2">
    <name type="scientific">Acidicaldus sp</name>
    <dbReference type="NCBI Taxonomy" id="1872105"/>
    <lineage>
        <taxon>Bacteria</taxon>
        <taxon>Pseudomonadati</taxon>
        <taxon>Pseudomonadota</taxon>
        <taxon>Alphaproteobacteria</taxon>
        <taxon>Acetobacterales</taxon>
        <taxon>Acetobacteraceae</taxon>
        <taxon>Acidicaldus</taxon>
    </lineage>
</organism>
<gene>
    <name evidence="2" type="ORF">ENY07_03820</name>
</gene>
<evidence type="ECO:0000256" key="1">
    <source>
        <dbReference type="SAM" id="SignalP"/>
    </source>
</evidence>
<dbReference type="PANTHER" id="PTHR36573">
    <property type="entry name" value="INTERMEMBRANE PHOSPHOLIPID TRANSPORT SYSTEM BINDING PROTEIN MLAC"/>
    <property type="match status" value="1"/>
</dbReference>
<feature type="signal peptide" evidence="1">
    <location>
        <begin position="1"/>
        <end position="30"/>
    </location>
</feature>
<evidence type="ECO:0008006" key="3">
    <source>
        <dbReference type="Google" id="ProtNLM"/>
    </source>
</evidence>
<dbReference type="EMBL" id="DTQM01000075">
    <property type="protein sequence ID" value="HGC42340.1"/>
    <property type="molecule type" value="Genomic_DNA"/>
</dbReference>
<reference evidence="2" key="1">
    <citation type="journal article" date="2020" name="mSystems">
        <title>Genome- and Community-Level Interaction Insights into Carbon Utilization and Element Cycling Functions of Hydrothermarchaeota in Hydrothermal Sediment.</title>
        <authorList>
            <person name="Zhou Z."/>
            <person name="Liu Y."/>
            <person name="Xu W."/>
            <person name="Pan J."/>
            <person name="Luo Z.H."/>
            <person name="Li M."/>
        </authorList>
    </citation>
    <scope>NUCLEOTIDE SEQUENCE</scope>
    <source>
        <strain evidence="2">SpSt-997</strain>
    </source>
</reference>
<proteinExistence type="predicted"/>
<dbReference type="InterPro" id="IPR008869">
    <property type="entry name" value="MlaC/ttg2D"/>
</dbReference>
<accession>A0A8J4HB96</accession>
<keyword evidence="1" id="KW-0732">Signal</keyword>
<feature type="chain" id="PRO_5035293010" description="ABC transporter substrate-binding protein" evidence="1">
    <location>
        <begin position="31"/>
        <end position="212"/>
    </location>
</feature>
<dbReference type="PANTHER" id="PTHR36573:SF1">
    <property type="entry name" value="INTERMEMBRANE PHOSPHOLIPID TRANSPORT SYSTEM BINDING PROTEIN MLAC"/>
    <property type="match status" value="1"/>
</dbReference>